<protein>
    <recommendedName>
        <fullName evidence="4">DUF4402 domain-containing protein</fullName>
    </recommendedName>
</protein>
<evidence type="ECO:0008006" key="4">
    <source>
        <dbReference type="Google" id="ProtNLM"/>
    </source>
</evidence>
<name>A0A8J7JKA3_9BACT</name>
<evidence type="ECO:0000256" key="1">
    <source>
        <dbReference type="SAM" id="SignalP"/>
    </source>
</evidence>
<gene>
    <name evidence="2" type="ORF">JFN93_03210</name>
</gene>
<reference evidence="2" key="1">
    <citation type="submission" date="2020-12" db="EMBL/GenBank/DDBJ databases">
        <title>Geomonas sp. Red875, isolated from river sediment.</title>
        <authorList>
            <person name="Xu Z."/>
            <person name="Zhang Z."/>
            <person name="Masuda Y."/>
            <person name="Itoh H."/>
            <person name="Senoo K."/>
        </authorList>
    </citation>
    <scope>NUCLEOTIDE SEQUENCE</scope>
    <source>
        <strain evidence="2">Red875</strain>
    </source>
</reference>
<accession>A0A8J7JKA3</accession>
<evidence type="ECO:0000313" key="2">
    <source>
        <dbReference type="EMBL" id="MBJ6723710.1"/>
    </source>
</evidence>
<comment type="caution">
    <text evidence="2">The sequence shown here is derived from an EMBL/GenBank/DDBJ whole genome shotgun (WGS) entry which is preliminary data.</text>
</comment>
<keyword evidence="1" id="KW-0732">Signal</keyword>
<dbReference type="RefSeq" id="WP_199382545.1">
    <property type="nucleotide sequence ID" value="NZ_JAEMHM010000002.1"/>
</dbReference>
<proteinExistence type="predicted"/>
<dbReference type="Proteomes" id="UP000636888">
    <property type="component" value="Unassembled WGS sequence"/>
</dbReference>
<organism evidence="2 3">
    <name type="scientific">Geomesophilobacter sediminis</name>
    <dbReference type="NCBI Taxonomy" id="2798584"/>
    <lineage>
        <taxon>Bacteria</taxon>
        <taxon>Pseudomonadati</taxon>
        <taxon>Thermodesulfobacteriota</taxon>
        <taxon>Desulfuromonadia</taxon>
        <taxon>Geobacterales</taxon>
        <taxon>Geobacteraceae</taxon>
        <taxon>Geomesophilobacter</taxon>
    </lineage>
</organism>
<evidence type="ECO:0000313" key="3">
    <source>
        <dbReference type="Proteomes" id="UP000636888"/>
    </source>
</evidence>
<sequence length="183" mass="18737">MSRFIRQARILVRALAVVMALVAVNSAGNADAAPLDLSLQTTPNLVADFIDVNYVAASKSFTAQGYAEQITNGSTAPATIVNGTFTITATIDNDGNVTSGTLTINGEVPSLSVAPGLLLNGTLQAHGLGEAGGPIEFQFATTDGALASQFGPVLKVILTFSGYQGSMLQDFTSNSIAVAGIGW</sequence>
<feature type="signal peptide" evidence="1">
    <location>
        <begin position="1"/>
        <end position="32"/>
    </location>
</feature>
<dbReference type="AlphaFoldDB" id="A0A8J7JKA3"/>
<keyword evidence="3" id="KW-1185">Reference proteome</keyword>
<feature type="chain" id="PRO_5035277459" description="DUF4402 domain-containing protein" evidence="1">
    <location>
        <begin position="33"/>
        <end position="183"/>
    </location>
</feature>
<dbReference type="EMBL" id="JAEMHM010000002">
    <property type="protein sequence ID" value="MBJ6723710.1"/>
    <property type="molecule type" value="Genomic_DNA"/>
</dbReference>